<dbReference type="Gene3D" id="1.10.530.10">
    <property type="match status" value="1"/>
</dbReference>
<evidence type="ECO:0000313" key="2">
    <source>
        <dbReference type="Proteomes" id="UP000183223"/>
    </source>
</evidence>
<organism evidence="1 2">
    <name type="scientific">Photorhabdus luminescens</name>
    <name type="common">Xenorhabdus luminescens</name>
    <dbReference type="NCBI Taxonomy" id="29488"/>
    <lineage>
        <taxon>Bacteria</taxon>
        <taxon>Pseudomonadati</taxon>
        <taxon>Pseudomonadota</taxon>
        <taxon>Gammaproteobacteria</taxon>
        <taxon>Enterobacterales</taxon>
        <taxon>Morganellaceae</taxon>
        <taxon>Photorhabdus</taxon>
    </lineage>
</organism>
<proteinExistence type="predicted"/>
<dbReference type="EMBL" id="FMWJ01000031">
    <property type="protein sequence ID" value="SCZ72777.1"/>
    <property type="molecule type" value="Genomic_DNA"/>
</dbReference>
<dbReference type="Proteomes" id="UP000183223">
    <property type="component" value="Unassembled WGS sequence"/>
</dbReference>
<reference evidence="2" key="1">
    <citation type="submission" date="2016-10" db="EMBL/GenBank/DDBJ databases">
        <authorList>
            <person name="Varghese N."/>
            <person name="Submissions S."/>
        </authorList>
    </citation>
    <scope>NUCLEOTIDE SEQUENCE [LARGE SCALE GENOMIC DNA]</scope>
    <source>
        <strain evidence="2">ATCC 29999</strain>
    </source>
</reference>
<evidence type="ECO:0000313" key="1">
    <source>
        <dbReference type="EMBL" id="SCZ72777.1"/>
    </source>
</evidence>
<accession>A0A1G5RFF7</accession>
<protein>
    <submittedName>
        <fullName evidence="1">Uncharacterized protein</fullName>
    </submittedName>
</protein>
<sequence>MLWGVDNPDLITTDTTIGLETAFAFWISKSINIATDNYDVKIVTKLINEEWRGA</sequence>
<keyword evidence="2" id="KW-1185">Reference proteome</keyword>
<name>A0A1G5RFF7_PHOLU</name>
<dbReference type="AlphaFoldDB" id="A0A1G5RFF7"/>
<dbReference type="SUPFAM" id="SSF53955">
    <property type="entry name" value="Lysozyme-like"/>
    <property type="match status" value="1"/>
</dbReference>
<dbReference type="InterPro" id="IPR023346">
    <property type="entry name" value="Lysozyme-like_dom_sf"/>
</dbReference>
<gene>
    <name evidence="1" type="ORF">SAMN02982990_04118</name>
</gene>